<dbReference type="Proteomes" id="UP000217545">
    <property type="component" value="Plasmid pP63_f"/>
</dbReference>
<accession>A0AAC9ZE67</accession>
<evidence type="ECO:0000313" key="1">
    <source>
        <dbReference type="EMBL" id="ATF08353.1"/>
    </source>
</evidence>
<dbReference type="EMBL" id="CP010790">
    <property type="protein sequence ID" value="ATF08353.1"/>
    <property type="molecule type" value="Genomic_DNA"/>
</dbReference>
<gene>
    <name evidence="1" type="ORF">PhaeoP63_04323</name>
</gene>
<evidence type="ECO:0000313" key="2">
    <source>
        <dbReference type="Proteomes" id="UP000217545"/>
    </source>
</evidence>
<keyword evidence="1" id="KW-0614">Plasmid</keyword>
<protein>
    <submittedName>
        <fullName evidence="1">Uncharacterized protein</fullName>
    </submittedName>
</protein>
<proteinExistence type="predicted"/>
<name>A0AAC9ZE67_9RHOB</name>
<sequence length="192" mass="20980">MFEGMLNDRVTLVKKDGTVAKENIHAMVQPKTIFMDDATLPIEPGDRLLRLLPSGLVDEYIVNEPGFYSGLRGMKAHFQTKVKRSDAPAAQPSTIINNIQGNNARVNINSTDNSQNLAMEIGASETLRALREELDRSSIPADDAHAIREAIEKMETAGSKEGFREGYQSFMAAAANHVTVFAPFLGALASFL</sequence>
<reference evidence="1 2" key="1">
    <citation type="journal article" date="2017" name="Front. Microbiol.">
        <title>Phaeobacter piscinae sp. nov., a species of the Roseobacter group and potential aquaculture probiont.</title>
        <authorList>
            <person name="Sonnenschein E.C."/>
            <person name="Phippen C.B.W."/>
            <person name="Nielsen K.F."/>
            <person name="Mateiu R.V."/>
            <person name="Melchiorsen J."/>
            <person name="Gram L."/>
            <person name="Overmann J."/>
            <person name="Freese H.M."/>
        </authorList>
    </citation>
    <scope>NUCLEOTIDE SEQUENCE [LARGE SCALE GENOMIC DNA]</scope>
    <source>
        <strain evidence="1 2">P63</strain>
    </source>
</reference>
<dbReference type="RefSeq" id="WP_096705221.1">
    <property type="nucleotide sequence ID" value="NZ_CP010679.1"/>
</dbReference>
<organism evidence="1 2">
    <name type="scientific">Phaeobacter gallaeciensis</name>
    <dbReference type="NCBI Taxonomy" id="60890"/>
    <lineage>
        <taxon>Bacteria</taxon>
        <taxon>Pseudomonadati</taxon>
        <taxon>Pseudomonadota</taxon>
        <taxon>Alphaproteobacteria</taxon>
        <taxon>Rhodobacterales</taxon>
        <taxon>Roseobacteraceae</taxon>
        <taxon>Phaeobacter</taxon>
    </lineage>
</organism>
<dbReference type="AlphaFoldDB" id="A0AAC9ZE67"/>
<geneLocation type="plasmid" evidence="2">
    <name>pp63_f</name>
</geneLocation>